<dbReference type="AlphaFoldDB" id="A2BX04"/>
<dbReference type="KEGG" id="pmc:P9515_11081"/>
<dbReference type="EMBL" id="CP000552">
    <property type="protein sequence ID" value="ABM72315.1"/>
    <property type="molecule type" value="Genomic_DNA"/>
</dbReference>
<dbReference type="HOGENOM" id="CLU_2452205_0_0_3"/>
<proteinExistence type="predicted"/>
<name>A2BX04_PROM5</name>
<reference evidence="2 3" key="1">
    <citation type="journal article" date="2007" name="PLoS Genet.">
        <title>Patterns and implications of gene gain and loss in the evolution of Prochlorococcus.</title>
        <authorList>
            <person name="Kettler G.C."/>
            <person name="Martiny A.C."/>
            <person name="Huang K."/>
            <person name="Zucker J."/>
            <person name="Coleman M.L."/>
            <person name="Rodrigue S."/>
            <person name="Chen F."/>
            <person name="Lapidus A."/>
            <person name="Ferriera S."/>
            <person name="Johnson J."/>
            <person name="Steglich C."/>
            <person name="Church G.M."/>
            <person name="Richardson P."/>
            <person name="Chisholm S.W."/>
        </authorList>
    </citation>
    <scope>NUCLEOTIDE SEQUENCE [LARGE SCALE GENOMIC DNA]</scope>
    <source>
        <strain evidence="2 3">MIT 9515</strain>
    </source>
</reference>
<feature type="transmembrane region" description="Helical" evidence="1">
    <location>
        <begin position="7"/>
        <end position="29"/>
    </location>
</feature>
<evidence type="ECO:0000256" key="1">
    <source>
        <dbReference type="SAM" id="Phobius"/>
    </source>
</evidence>
<feature type="transmembrane region" description="Helical" evidence="1">
    <location>
        <begin position="67"/>
        <end position="88"/>
    </location>
</feature>
<accession>A2BX04</accession>
<gene>
    <name evidence="2" type="ordered locus">P9515_11081</name>
</gene>
<sequence length="89" mass="10559">MNFVLKFINYSGIVFEHIYGLYLFLSGYLKMGEAKRREELGLPPREKKVAKNDSKNKYNQLLNKYPYFPYILGISLLIILIIDLVNYYK</sequence>
<keyword evidence="1" id="KW-0472">Membrane</keyword>
<dbReference type="STRING" id="167542.P9515_11081"/>
<organism evidence="2 3">
    <name type="scientific">Prochlorococcus marinus (strain MIT 9515)</name>
    <dbReference type="NCBI Taxonomy" id="167542"/>
    <lineage>
        <taxon>Bacteria</taxon>
        <taxon>Bacillati</taxon>
        <taxon>Cyanobacteriota</taxon>
        <taxon>Cyanophyceae</taxon>
        <taxon>Synechococcales</taxon>
        <taxon>Prochlorococcaceae</taxon>
        <taxon>Prochlorococcus</taxon>
    </lineage>
</organism>
<protein>
    <submittedName>
        <fullName evidence="2">Uncharacterized protein</fullName>
    </submittedName>
</protein>
<keyword evidence="1" id="KW-0812">Transmembrane</keyword>
<dbReference type="Proteomes" id="UP000001589">
    <property type="component" value="Chromosome"/>
</dbReference>
<keyword evidence="1" id="KW-1133">Transmembrane helix</keyword>
<evidence type="ECO:0000313" key="2">
    <source>
        <dbReference type="EMBL" id="ABM72315.1"/>
    </source>
</evidence>
<evidence type="ECO:0000313" key="3">
    <source>
        <dbReference type="Proteomes" id="UP000001589"/>
    </source>
</evidence>